<dbReference type="SUPFAM" id="SSF52949">
    <property type="entry name" value="Macro domain-like"/>
    <property type="match status" value="1"/>
</dbReference>
<reference evidence="2 3" key="1">
    <citation type="submission" date="2019-02" db="EMBL/GenBank/DDBJ databases">
        <title>Genome sequencing of the rare red list fungi Phellinidium pouzarii.</title>
        <authorList>
            <person name="Buettner E."/>
            <person name="Kellner H."/>
        </authorList>
    </citation>
    <scope>NUCLEOTIDE SEQUENCE [LARGE SCALE GENOMIC DNA]</scope>
    <source>
        <strain evidence="2 3">DSM 108285</strain>
    </source>
</reference>
<dbReference type="PROSITE" id="PS51154">
    <property type="entry name" value="MACRO"/>
    <property type="match status" value="1"/>
</dbReference>
<name>A0A4S4L239_9AGAM</name>
<dbReference type="SMART" id="SM00506">
    <property type="entry name" value="A1pp"/>
    <property type="match status" value="1"/>
</dbReference>
<feature type="domain" description="Macro" evidence="1">
    <location>
        <begin position="16"/>
        <end position="184"/>
    </location>
</feature>
<dbReference type="OrthoDB" id="6077599at2759"/>
<keyword evidence="3" id="KW-1185">Reference proteome</keyword>
<dbReference type="EMBL" id="SGPK01000282">
    <property type="protein sequence ID" value="THH05157.1"/>
    <property type="molecule type" value="Genomic_DNA"/>
</dbReference>
<sequence length="188" mass="21170">MGENIPIKKMPTLRSLYYKKEIRSYLDLISLIKADITTLEVDAIVNSTNIKLSSKKLDGCEVGSAKITAGYELPAKHVIHTVAPTYSEEDSPDERENKVELLGDCYYRCLMLAAENDLKTVVSFAHNLSTGKYSFPLEESARIALETVREFLANPPSDKIDLIIFTMLDDDEKKAYYRLIPELFPSAV</sequence>
<protein>
    <recommendedName>
        <fullName evidence="1">Macro domain-containing protein</fullName>
    </recommendedName>
</protein>
<dbReference type="Pfam" id="PF01661">
    <property type="entry name" value="Macro"/>
    <property type="match status" value="1"/>
</dbReference>
<dbReference type="InterPro" id="IPR002589">
    <property type="entry name" value="Macro_dom"/>
</dbReference>
<dbReference type="Proteomes" id="UP000308199">
    <property type="component" value="Unassembled WGS sequence"/>
</dbReference>
<dbReference type="InterPro" id="IPR043472">
    <property type="entry name" value="Macro_dom-like"/>
</dbReference>
<dbReference type="PANTHER" id="PTHR11106">
    <property type="entry name" value="GANGLIOSIDE INDUCED DIFFERENTIATION ASSOCIATED PROTEIN 2-RELATED"/>
    <property type="match status" value="1"/>
</dbReference>
<dbReference type="Gene3D" id="3.40.220.10">
    <property type="entry name" value="Leucine Aminopeptidase, subunit E, domain 1"/>
    <property type="match status" value="2"/>
</dbReference>
<dbReference type="PANTHER" id="PTHR11106:SF27">
    <property type="entry name" value="MACRO DOMAIN-CONTAINING PROTEIN"/>
    <property type="match status" value="1"/>
</dbReference>
<gene>
    <name evidence="2" type="ORF">EW145_g4998</name>
</gene>
<organism evidence="2 3">
    <name type="scientific">Phellinidium pouzarii</name>
    <dbReference type="NCBI Taxonomy" id="167371"/>
    <lineage>
        <taxon>Eukaryota</taxon>
        <taxon>Fungi</taxon>
        <taxon>Dikarya</taxon>
        <taxon>Basidiomycota</taxon>
        <taxon>Agaricomycotina</taxon>
        <taxon>Agaricomycetes</taxon>
        <taxon>Hymenochaetales</taxon>
        <taxon>Hymenochaetaceae</taxon>
        <taxon>Phellinidium</taxon>
    </lineage>
</organism>
<comment type="caution">
    <text evidence="2">The sequence shown here is derived from an EMBL/GenBank/DDBJ whole genome shotgun (WGS) entry which is preliminary data.</text>
</comment>
<dbReference type="AlphaFoldDB" id="A0A4S4L239"/>
<accession>A0A4S4L239</accession>
<evidence type="ECO:0000313" key="2">
    <source>
        <dbReference type="EMBL" id="THH05157.1"/>
    </source>
</evidence>
<evidence type="ECO:0000313" key="3">
    <source>
        <dbReference type="Proteomes" id="UP000308199"/>
    </source>
</evidence>
<proteinExistence type="predicted"/>
<evidence type="ECO:0000259" key="1">
    <source>
        <dbReference type="PROSITE" id="PS51154"/>
    </source>
</evidence>